<organism evidence="3 4">
    <name type="scientific">Phyllostomus discolor</name>
    <name type="common">pale spear-nosed bat</name>
    <dbReference type="NCBI Taxonomy" id="89673"/>
    <lineage>
        <taxon>Eukaryota</taxon>
        <taxon>Metazoa</taxon>
        <taxon>Chordata</taxon>
        <taxon>Craniata</taxon>
        <taxon>Vertebrata</taxon>
        <taxon>Euteleostomi</taxon>
        <taxon>Mammalia</taxon>
        <taxon>Eutheria</taxon>
        <taxon>Laurasiatheria</taxon>
        <taxon>Chiroptera</taxon>
        <taxon>Yangochiroptera</taxon>
        <taxon>Phyllostomidae</taxon>
        <taxon>Phyllostominae</taxon>
        <taxon>Phyllostomus</taxon>
    </lineage>
</organism>
<name>A0A834ANK4_9CHIR</name>
<comment type="caution">
    <text evidence="3">The sequence shown here is derived from an EMBL/GenBank/DDBJ whole genome shotgun (WGS) entry which is preliminary data.</text>
</comment>
<accession>A0A834ANK4</accession>
<dbReference type="PANTHER" id="PTHR33064:SF37">
    <property type="entry name" value="RIBONUCLEASE H"/>
    <property type="match status" value="1"/>
</dbReference>
<dbReference type="PANTHER" id="PTHR33064">
    <property type="entry name" value="POL PROTEIN"/>
    <property type="match status" value="1"/>
</dbReference>
<dbReference type="EMBL" id="JABVXQ010000004">
    <property type="protein sequence ID" value="KAF6114698.1"/>
    <property type="molecule type" value="Genomic_DNA"/>
</dbReference>
<dbReference type="Gene3D" id="3.10.10.10">
    <property type="entry name" value="HIV Type 1 Reverse Transcriptase, subunit A, domain 1"/>
    <property type="match status" value="1"/>
</dbReference>
<evidence type="ECO:0000313" key="3">
    <source>
        <dbReference type="EMBL" id="KAF6114698.1"/>
    </source>
</evidence>
<feature type="domain" description="Reverse transcriptase" evidence="2">
    <location>
        <begin position="48"/>
        <end position="118"/>
    </location>
</feature>
<dbReference type="InterPro" id="IPR000477">
    <property type="entry name" value="RT_dom"/>
</dbReference>
<dbReference type="InterPro" id="IPR043502">
    <property type="entry name" value="DNA/RNA_pol_sf"/>
</dbReference>
<dbReference type="SUPFAM" id="SSF56672">
    <property type="entry name" value="DNA/RNA polymerases"/>
    <property type="match status" value="1"/>
</dbReference>
<dbReference type="AlphaFoldDB" id="A0A834ANK4"/>
<evidence type="ECO:0000256" key="1">
    <source>
        <dbReference type="ARBA" id="ARBA00010879"/>
    </source>
</evidence>
<dbReference type="Proteomes" id="UP000664940">
    <property type="component" value="Unassembled WGS sequence"/>
</dbReference>
<evidence type="ECO:0000313" key="4">
    <source>
        <dbReference type="Proteomes" id="UP000664940"/>
    </source>
</evidence>
<gene>
    <name evidence="3" type="ORF">HJG60_010638</name>
</gene>
<proteinExistence type="inferred from homology"/>
<dbReference type="InterPro" id="IPR051320">
    <property type="entry name" value="Viral_Replic_Matur_Polypro"/>
</dbReference>
<protein>
    <recommendedName>
        <fullName evidence="2">Reverse transcriptase domain-containing protein</fullName>
    </recommendedName>
</protein>
<dbReference type="Gene3D" id="3.30.70.270">
    <property type="match status" value="1"/>
</dbReference>
<dbReference type="InterPro" id="IPR043128">
    <property type="entry name" value="Rev_trsase/Diguanyl_cyclase"/>
</dbReference>
<sequence>MGPRLPRLMMAARREWYRPFQDLWAISKAAVTLHLVILNPYTLLSQVPPTATWFTCLDLKDNFSCILVVPSSQPIFPFKWKNLHIVVKTQLTWTKLPQGFKNSPTLFGEALAGDLKPLTKGGGEI</sequence>
<evidence type="ECO:0000259" key="2">
    <source>
        <dbReference type="Pfam" id="PF00078"/>
    </source>
</evidence>
<dbReference type="Pfam" id="PF00078">
    <property type="entry name" value="RVT_1"/>
    <property type="match status" value="1"/>
</dbReference>
<reference evidence="3 4" key="1">
    <citation type="journal article" date="2020" name="Nature">
        <title>Six reference-quality genomes reveal evolution of bat adaptations.</title>
        <authorList>
            <person name="Jebb D."/>
            <person name="Huang Z."/>
            <person name="Pippel M."/>
            <person name="Hughes G.M."/>
            <person name="Lavrichenko K."/>
            <person name="Devanna P."/>
            <person name="Winkler S."/>
            <person name="Jermiin L.S."/>
            <person name="Skirmuntt E.C."/>
            <person name="Katzourakis A."/>
            <person name="Burkitt-Gray L."/>
            <person name="Ray D.A."/>
            <person name="Sullivan K.A.M."/>
            <person name="Roscito J.G."/>
            <person name="Kirilenko B.M."/>
            <person name="Davalos L.M."/>
            <person name="Corthals A.P."/>
            <person name="Power M.L."/>
            <person name="Jones G."/>
            <person name="Ransome R.D."/>
            <person name="Dechmann D.K.N."/>
            <person name="Locatelli A.G."/>
            <person name="Puechmaille S.J."/>
            <person name="Fedrigo O."/>
            <person name="Jarvis E.D."/>
            <person name="Hiller M."/>
            <person name="Vernes S.C."/>
            <person name="Myers E.W."/>
            <person name="Teeling E.C."/>
        </authorList>
    </citation>
    <scope>NUCLEOTIDE SEQUENCE [LARGE SCALE GENOMIC DNA]</scope>
    <source>
        <strain evidence="3">Bat1K_MPI-CBG_1</strain>
    </source>
</reference>
<comment type="similarity">
    <text evidence="1">Belongs to the beta type-B retroviral polymerase family. HERV class-II K(HML-2) pol subfamily.</text>
</comment>